<keyword evidence="1" id="KW-0812">Transmembrane</keyword>
<proteinExistence type="predicted"/>
<keyword evidence="1" id="KW-0472">Membrane</keyword>
<evidence type="ECO:0008006" key="3">
    <source>
        <dbReference type="Google" id="ProtNLM"/>
    </source>
</evidence>
<gene>
    <name evidence="2" type="ORF">EUGRSUZ_A00674</name>
</gene>
<dbReference type="Gramene" id="KCW88291">
    <property type="protein sequence ID" value="KCW88291"/>
    <property type="gene ID" value="EUGRSUZ_A00674"/>
</dbReference>
<protein>
    <recommendedName>
        <fullName evidence="3">Transmembrane protein</fullName>
    </recommendedName>
</protein>
<keyword evidence="1" id="KW-1133">Transmembrane helix</keyword>
<dbReference type="InParanoid" id="A0A059DD02"/>
<feature type="transmembrane region" description="Helical" evidence="1">
    <location>
        <begin position="65"/>
        <end position="83"/>
    </location>
</feature>
<evidence type="ECO:0000256" key="1">
    <source>
        <dbReference type="SAM" id="Phobius"/>
    </source>
</evidence>
<evidence type="ECO:0000313" key="2">
    <source>
        <dbReference type="EMBL" id="KCW88291.1"/>
    </source>
</evidence>
<reference evidence="2" key="1">
    <citation type="submission" date="2013-07" db="EMBL/GenBank/DDBJ databases">
        <title>The genome of Eucalyptus grandis.</title>
        <authorList>
            <person name="Schmutz J."/>
            <person name="Hayes R."/>
            <person name="Myburg A."/>
            <person name="Tuskan G."/>
            <person name="Grattapaglia D."/>
            <person name="Rokhsar D.S."/>
        </authorList>
    </citation>
    <scope>NUCLEOTIDE SEQUENCE</scope>
    <source>
        <tissue evidence="2">Leaf extractions</tissue>
    </source>
</reference>
<dbReference type="EMBL" id="KK198753">
    <property type="protein sequence ID" value="KCW88291.1"/>
    <property type="molecule type" value="Genomic_DNA"/>
</dbReference>
<accession>A0A059DD02</accession>
<sequence length="101" mass="11242">MSGAFFIRRTVPRPPLIIRSKTRFSVRLACSPSRSIFFTLFLCCSSSLPLTVRSSGPRSALYSFYSFRSAGVVWSLFFHYSFLSFSFGSLGSHLSSTCSVS</sequence>
<dbReference type="AlphaFoldDB" id="A0A059DD02"/>
<name>A0A059DD02_EUCGR</name>
<organism evidence="2">
    <name type="scientific">Eucalyptus grandis</name>
    <name type="common">Flooded gum</name>
    <dbReference type="NCBI Taxonomy" id="71139"/>
    <lineage>
        <taxon>Eukaryota</taxon>
        <taxon>Viridiplantae</taxon>
        <taxon>Streptophyta</taxon>
        <taxon>Embryophyta</taxon>
        <taxon>Tracheophyta</taxon>
        <taxon>Spermatophyta</taxon>
        <taxon>Magnoliopsida</taxon>
        <taxon>eudicotyledons</taxon>
        <taxon>Gunneridae</taxon>
        <taxon>Pentapetalae</taxon>
        <taxon>rosids</taxon>
        <taxon>malvids</taxon>
        <taxon>Myrtales</taxon>
        <taxon>Myrtaceae</taxon>
        <taxon>Myrtoideae</taxon>
        <taxon>Eucalypteae</taxon>
        <taxon>Eucalyptus</taxon>
    </lineage>
</organism>